<protein>
    <recommendedName>
        <fullName evidence="6">Prefoldin subunit 4</fullName>
    </recommendedName>
</protein>
<evidence type="ECO:0000256" key="1">
    <source>
        <dbReference type="ARBA" id="ARBA00008045"/>
    </source>
</evidence>
<dbReference type="InterPro" id="IPR009053">
    <property type="entry name" value="Prefoldin"/>
</dbReference>
<reference evidence="4 5" key="1">
    <citation type="submission" date="2024-02" db="EMBL/GenBank/DDBJ databases">
        <authorList>
            <person name="Chen Y."/>
            <person name="Shah S."/>
            <person name="Dougan E. K."/>
            <person name="Thang M."/>
            <person name="Chan C."/>
        </authorList>
    </citation>
    <scope>NUCLEOTIDE SEQUENCE [LARGE SCALE GENOMIC DNA]</scope>
</reference>
<feature type="coiled-coil region" evidence="3">
    <location>
        <begin position="77"/>
        <end position="111"/>
    </location>
</feature>
<name>A0ABP0I0A0_9DINO</name>
<dbReference type="InterPro" id="IPR016661">
    <property type="entry name" value="PFDN4"/>
</dbReference>
<evidence type="ECO:0000256" key="2">
    <source>
        <dbReference type="ARBA" id="ARBA00023186"/>
    </source>
</evidence>
<evidence type="ECO:0000256" key="3">
    <source>
        <dbReference type="SAM" id="Coils"/>
    </source>
</evidence>
<evidence type="ECO:0000313" key="5">
    <source>
        <dbReference type="Proteomes" id="UP001642484"/>
    </source>
</evidence>
<comment type="caution">
    <text evidence="4">The sequence shown here is derived from an EMBL/GenBank/DDBJ whole genome shotgun (WGS) entry which is preliminary data.</text>
</comment>
<sequence length="124" mass="14103">DVEQKDIEVAREDQERINKFSRLNMKYEELDEEIVSMKSEVQAFKDAAEEIEGCMEENGIMMKVGEAYTLVDEDSVLEKLNKQIADSEASLSQKSDEIESVKSELDALKKVLYGKFGSSINLEK</sequence>
<feature type="coiled-coil region" evidence="3">
    <location>
        <begin position="20"/>
        <end position="47"/>
    </location>
</feature>
<gene>
    <name evidence="4" type="ORF">CCMP2556_LOCUS4278</name>
</gene>
<evidence type="ECO:0008006" key="6">
    <source>
        <dbReference type="Google" id="ProtNLM"/>
    </source>
</evidence>
<proteinExistence type="inferred from homology"/>
<comment type="similarity">
    <text evidence="1">Belongs to the prefoldin subunit beta family.</text>
</comment>
<dbReference type="EMBL" id="CAXAMN010001747">
    <property type="protein sequence ID" value="CAK8996010.1"/>
    <property type="molecule type" value="Genomic_DNA"/>
</dbReference>
<dbReference type="PANTHER" id="PTHR21100">
    <property type="entry name" value="PREFOLDIN SUBUNIT 4"/>
    <property type="match status" value="1"/>
</dbReference>
<keyword evidence="5" id="KW-1185">Reference proteome</keyword>
<dbReference type="Gene3D" id="1.10.287.370">
    <property type="match status" value="1"/>
</dbReference>
<dbReference type="Pfam" id="PF01920">
    <property type="entry name" value="Prefoldin_2"/>
    <property type="match status" value="1"/>
</dbReference>
<evidence type="ECO:0000313" key="4">
    <source>
        <dbReference type="EMBL" id="CAK8996010.1"/>
    </source>
</evidence>
<dbReference type="PANTHER" id="PTHR21100:SF9">
    <property type="entry name" value="PREFOLDIN SUBUNIT 4"/>
    <property type="match status" value="1"/>
</dbReference>
<dbReference type="PIRSF" id="PIRSF016477">
    <property type="entry name" value="Prefoldin_subunit_4"/>
    <property type="match status" value="1"/>
</dbReference>
<dbReference type="Proteomes" id="UP001642484">
    <property type="component" value="Unassembled WGS sequence"/>
</dbReference>
<dbReference type="InterPro" id="IPR002777">
    <property type="entry name" value="PFD_beta-like"/>
</dbReference>
<feature type="non-terminal residue" evidence="4">
    <location>
        <position position="1"/>
    </location>
</feature>
<accession>A0ABP0I0A0</accession>
<organism evidence="4 5">
    <name type="scientific">Durusdinium trenchii</name>
    <dbReference type="NCBI Taxonomy" id="1381693"/>
    <lineage>
        <taxon>Eukaryota</taxon>
        <taxon>Sar</taxon>
        <taxon>Alveolata</taxon>
        <taxon>Dinophyceae</taxon>
        <taxon>Suessiales</taxon>
        <taxon>Symbiodiniaceae</taxon>
        <taxon>Durusdinium</taxon>
    </lineage>
</organism>
<keyword evidence="3" id="KW-0175">Coiled coil</keyword>
<keyword evidence="2" id="KW-0143">Chaperone</keyword>
<dbReference type="SUPFAM" id="SSF46579">
    <property type="entry name" value="Prefoldin"/>
    <property type="match status" value="1"/>
</dbReference>